<dbReference type="PANTHER" id="PTHR14969">
    <property type="entry name" value="SPHINGOSINE-1-PHOSPHATE PHOSPHOHYDROLASE"/>
    <property type="match status" value="1"/>
</dbReference>
<dbReference type="Proteomes" id="UP000287798">
    <property type="component" value="Unassembled WGS sequence"/>
</dbReference>
<gene>
    <name evidence="12" type="ORF">D6C00_04545</name>
</gene>
<protein>
    <recommendedName>
        <fullName evidence="2">undecaprenyl-diphosphate phosphatase</fullName>
        <ecNumber evidence="2">3.6.1.27</ecNumber>
    </recommendedName>
    <alternativeName>
        <fullName evidence="8">Undecaprenyl pyrophosphate phosphatase</fullName>
    </alternativeName>
</protein>
<dbReference type="RefSeq" id="WP_125180503.1">
    <property type="nucleotide sequence ID" value="NZ_QZMU01000001.1"/>
</dbReference>
<dbReference type="Gene3D" id="1.20.144.10">
    <property type="entry name" value="Phosphatidic acid phosphatase type 2/haloperoxidase"/>
    <property type="match status" value="1"/>
</dbReference>
<keyword evidence="3" id="KW-1003">Cell membrane</keyword>
<dbReference type="EMBL" id="QZMU01000001">
    <property type="protein sequence ID" value="RRQ21287.1"/>
    <property type="molecule type" value="Genomic_DNA"/>
</dbReference>
<evidence type="ECO:0000256" key="5">
    <source>
        <dbReference type="ARBA" id="ARBA00022801"/>
    </source>
</evidence>
<sequence>MSLASDTMERLLQLDTSLCIRCNRIHRHRALVALLRLCSRLGDGLFWYTLMLILPLAAGWQGLLASLHLSLTGILCVLVYKSLKGRTVRPRPYVNNPDITRVMAPLDQYSFPSGHTLHAVAFTLISLAHYPGLWSLLVPFTALVALSRPALGLHYPSDVLAGAAAGAIIAGINLLLWNTL</sequence>
<name>A0A426QHR0_9GAMM</name>
<evidence type="ECO:0000256" key="2">
    <source>
        <dbReference type="ARBA" id="ARBA00012374"/>
    </source>
</evidence>
<evidence type="ECO:0000313" key="13">
    <source>
        <dbReference type="Proteomes" id="UP000287798"/>
    </source>
</evidence>
<dbReference type="SUPFAM" id="SSF48317">
    <property type="entry name" value="Acid phosphatase/Vanadium-dependent haloperoxidase"/>
    <property type="match status" value="1"/>
</dbReference>
<comment type="subcellular location">
    <subcellularLocation>
        <location evidence="1">Cell membrane</location>
        <topology evidence="1">Multi-pass membrane protein</topology>
    </subcellularLocation>
</comment>
<evidence type="ECO:0000256" key="7">
    <source>
        <dbReference type="ARBA" id="ARBA00023136"/>
    </source>
</evidence>
<feature type="transmembrane region" description="Helical" evidence="10">
    <location>
        <begin position="60"/>
        <end position="80"/>
    </location>
</feature>
<comment type="caution">
    <text evidence="12">The sequence shown here is derived from an EMBL/GenBank/DDBJ whole genome shotgun (WGS) entry which is preliminary data.</text>
</comment>
<dbReference type="EC" id="3.6.1.27" evidence="2"/>
<evidence type="ECO:0000256" key="8">
    <source>
        <dbReference type="ARBA" id="ARBA00032707"/>
    </source>
</evidence>
<keyword evidence="13" id="KW-1185">Reference proteome</keyword>
<proteinExistence type="predicted"/>
<feature type="transmembrane region" description="Helical" evidence="10">
    <location>
        <begin position="159"/>
        <end position="177"/>
    </location>
</feature>
<dbReference type="OrthoDB" id="9780507at2"/>
<reference evidence="12 13" key="1">
    <citation type="journal article" date="2010" name="Int. J. Syst. Evol. Microbiol.">
        <title>Thiohalobacter thiocyanaticus gen. nov., sp. nov., a moderately halophilic, sulfur-oxidizing gammaproteobacterium from hypersaline lakes, that utilizes thiocyanate.</title>
        <authorList>
            <person name="Sorokin D.Y."/>
            <person name="Kovaleva O.L."/>
            <person name="Tourova T.P."/>
            <person name="Muyzer G."/>
        </authorList>
    </citation>
    <scope>NUCLEOTIDE SEQUENCE [LARGE SCALE GENOMIC DNA]</scope>
    <source>
        <strain evidence="12 13">Hrh1</strain>
    </source>
</reference>
<dbReference type="SMART" id="SM00014">
    <property type="entry name" value="acidPPc"/>
    <property type="match status" value="1"/>
</dbReference>
<comment type="catalytic activity">
    <reaction evidence="9">
        <text>di-trans,octa-cis-undecaprenyl diphosphate + H2O = di-trans,octa-cis-undecaprenyl phosphate + phosphate + H(+)</text>
        <dbReference type="Rhea" id="RHEA:28094"/>
        <dbReference type="ChEBI" id="CHEBI:15377"/>
        <dbReference type="ChEBI" id="CHEBI:15378"/>
        <dbReference type="ChEBI" id="CHEBI:43474"/>
        <dbReference type="ChEBI" id="CHEBI:58405"/>
        <dbReference type="ChEBI" id="CHEBI:60392"/>
        <dbReference type="EC" id="3.6.1.27"/>
    </reaction>
</comment>
<keyword evidence="4 10" id="KW-0812">Transmembrane</keyword>
<evidence type="ECO:0000313" key="12">
    <source>
        <dbReference type="EMBL" id="RRQ21287.1"/>
    </source>
</evidence>
<keyword evidence="7 10" id="KW-0472">Membrane</keyword>
<feature type="transmembrane region" description="Helical" evidence="10">
    <location>
        <begin position="30"/>
        <end position="54"/>
    </location>
</feature>
<dbReference type="InterPro" id="IPR000326">
    <property type="entry name" value="PAP2/HPO"/>
</dbReference>
<feature type="transmembrane region" description="Helical" evidence="10">
    <location>
        <begin position="119"/>
        <end position="147"/>
    </location>
</feature>
<evidence type="ECO:0000256" key="3">
    <source>
        <dbReference type="ARBA" id="ARBA00022475"/>
    </source>
</evidence>
<keyword evidence="6 10" id="KW-1133">Transmembrane helix</keyword>
<evidence type="ECO:0000256" key="4">
    <source>
        <dbReference type="ARBA" id="ARBA00022692"/>
    </source>
</evidence>
<organism evidence="12 13">
    <name type="scientific">Thiohalobacter thiocyanaticus</name>
    <dbReference type="NCBI Taxonomy" id="585455"/>
    <lineage>
        <taxon>Bacteria</taxon>
        <taxon>Pseudomonadati</taxon>
        <taxon>Pseudomonadota</taxon>
        <taxon>Gammaproteobacteria</taxon>
        <taxon>Thiohalobacterales</taxon>
        <taxon>Thiohalobacteraceae</taxon>
        <taxon>Thiohalobacter</taxon>
    </lineage>
</organism>
<dbReference type="AlphaFoldDB" id="A0A426QHR0"/>
<keyword evidence="5" id="KW-0378">Hydrolase</keyword>
<evidence type="ECO:0000259" key="11">
    <source>
        <dbReference type="SMART" id="SM00014"/>
    </source>
</evidence>
<dbReference type="GO" id="GO:0005886">
    <property type="term" value="C:plasma membrane"/>
    <property type="evidence" value="ECO:0007669"/>
    <property type="project" value="UniProtKB-SubCell"/>
</dbReference>
<evidence type="ECO:0000256" key="6">
    <source>
        <dbReference type="ARBA" id="ARBA00022989"/>
    </source>
</evidence>
<dbReference type="GO" id="GO:0050380">
    <property type="term" value="F:undecaprenyl-diphosphatase activity"/>
    <property type="evidence" value="ECO:0007669"/>
    <property type="project" value="UniProtKB-EC"/>
</dbReference>
<dbReference type="Pfam" id="PF01569">
    <property type="entry name" value="PAP2"/>
    <property type="match status" value="1"/>
</dbReference>
<evidence type="ECO:0000256" key="9">
    <source>
        <dbReference type="ARBA" id="ARBA00047594"/>
    </source>
</evidence>
<evidence type="ECO:0000256" key="1">
    <source>
        <dbReference type="ARBA" id="ARBA00004651"/>
    </source>
</evidence>
<dbReference type="InterPro" id="IPR036938">
    <property type="entry name" value="PAP2/HPO_sf"/>
</dbReference>
<accession>A0A426QHR0</accession>
<dbReference type="PANTHER" id="PTHR14969:SF62">
    <property type="entry name" value="DECAPRENYLPHOSPHORYL-5-PHOSPHORIBOSE PHOSPHATASE RV3807C-RELATED"/>
    <property type="match status" value="1"/>
</dbReference>
<feature type="domain" description="Phosphatidic acid phosphatase type 2/haloperoxidase" evidence="11">
    <location>
        <begin position="65"/>
        <end position="174"/>
    </location>
</feature>
<evidence type="ECO:0000256" key="10">
    <source>
        <dbReference type="SAM" id="Phobius"/>
    </source>
</evidence>